<dbReference type="SMART" id="SM00292">
    <property type="entry name" value="BRCT"/>
    <property type="match status" value="2"/>
</dbReference>
<keyword evidence="9" id="KW-0804">Transcription</keyword>
<evidence type="ECO:0000256" key="4">
    <source>
        <dbReference type="ARBA" id="ARBA00022491"/>
    </source>
</evidence>
<reference evidence="13 14" key="1">
    <citation type="journal article" date="2010" name="Cell">
        <title>The genome of Naegleria gruberi illuminates early eukaryotic versatility.</title>
        <authorList>
            <person name="Fritz-Laylin L.K."/>
            <person name="Prochnik S.E."/>
            <person name="Ginger M.L."/>
            <person name="Dacks J.B."/>
            <person name="Carpenter M.L."/>
            <person name="Field M.C."/>
            <person name="Kuo A."/>
            <person name="Paredez A."/>
            <person name="Chapman J."/>
            <person name="Pham J."/>
            <person name="Shu S."/>
            <person name="Neupane R."/>
            <person name="Cipriano M."/>
            <person name="Mancuso J."/>
            <person name="Tu H."/>
            <person name="Salamov A."/>
            <person name="Lindquist E."/>
            <person name="Shapiro H."/>
            <person name="Lucas S."/>
            <person name="Grigoriev I.V."/>
            <person name="Cande W.Z."/>
            <person name="Fulton C."/>
            <person name="Rokhsar D.S."/>
            <person name="Dawson S.C."/>
        </authorList>
    </citation>
    <scope>NUCLEOTIDE SEQUENCE [LARGE SCALE GENOMIC DNA]</scope>
    <source>
        <strain evidence="13 14">NEG-M</strain>
    </source>
</reference>
<dbReference type="InterPro" id="IPR006633">
    <property type="entry name" value="Carb-bd_sugar_hydrolysis-dom"/>
</dbReference>
<dbReference type="GO" id="GO:0000118">
    <property type="term" value="C:histone deacetylase complex"/>
    <property type="evidence" value="ECO:0007669"/>
    <property type="project" value="TreeGrafter"/>
</dbReference>
<dbReference type="Gene3D" id="3.40.800.20">
    <property type="entry name" value="Histone deacetylase domain"/>
    <property type="match status" value="1"/>
</dbReference>
<dbReference type="PANTHER" id="PTHR10625:SF5">
    <property type="entry name" value="HISTONE DEACETYLASE"/>
    <property type="match status" value="1"/>
</dbReference>
<dbReference type="InterPro" id="IPR022441">
    <property type="entry name" value="Para_beta_helix_rpt-2"/>
</dbReference>
<dbReference type="InterPro" id="IPR011050">
    <property type="entry name" value="Pectin_lyase_fold/virulence"/>
</dbReference>
<dbReference type="InterPro" id="IPR000286">
    <property type="entry name" value="HDACs"/>
</dbReference>
<dbReference type="Pfam" id="PF00850">
    <property type="entry name" value="Hist_deacetyl"/>
    <property type="match status" value="1"/>
</dbReference>
<evidence type="ECO:0000256" key="1">
    <source>
        <dbReference type="ARBA" id="ARBA00004123"/>
    </source>
</evidence>
<feature type="domain" description="BRCT" evidence="12">
    <location>
        <begin position="135"/>
        <end position="213"/>
    </location>
</feature>
<keyword evidence="4" id="KW-0678">Repressor</keyword>
<dbReference type="InterPro" id="IPR023696">
    <property type="entry name" value="Ureohydrolase_dom_sf"/>
</dbReference>
<evidence type="ECO:0000313" key="13">
    <source>
        <dbReference type="EMBL" id="EFC36189.1"/>
    </source>
</evidence>
<organism evidence="14">
    <name type="scientific">Naegleria gruberi</name>
    <name type="common">Amoeba</name>
    <dbReference type="NCBI Taxonomy" id="5762"/>
    <lineage>
        <taxon>Eukaryota</taxon>
        <taxon>Discoba</taxon>
        <taxon>Heterolobosea</taxon>
        <taxon>Tetramitia</taxon>
        <taxon>Eutetramitia</taxon>
        <taxon>Vahlkampfiidae</taxon>
        <taxon>Naegleria</taxon>
    </lineage>
</organism>
<dbReference type="SUPFAM" id="SSF51126">
    <property type="entry name" value="Pectin lyase-like"/>
    <property type="match status" value="2"/>
</dbReference>
<dbReference type="GO" id="GO:0141221">
    <property type="term" value="F:histone deacetylase activity, hydrolytic mechanism"/>
    <property type="evidence" value="ECO:0007669"/>
    <property type="project" value="UniProtKB-EC"/>
</dbReference>
<evidence type="ECO:0000256" key="7">
    <source>
        <dbReference type="ARBA" id="ARBA00022853"/>
    </source>
</evidence>
<comment type="subcellular location">
    <subcellularLocation>
        <location evidence="1">Nucleus</location>
    </subcellularLocation>
</comment>
<dbReference type="Proteomes" id="UP000006671">
    <property type="component" value="Unassembled WGS sequence"/>
</dbReference>
<dbReference type="RefSeq" id="XP_002668933.1">
    <property type="nucleotide sequence ID" value="XM_002668887.1"/>
</dbReference>
<keyword evidence="6" id="KW-0378">Hydrolase</keyword>
<keyword evidence="14" id="KW-1185">Reference proteome</keyword>
<gene>
    <name evidence="13" type="ORF">NAEGRDRAFT_76158</name>
</gene>
<keyword evidence="8" id="KW-0805">Transcription regulation</keyword>
<dbReference type="SUPFAM" id="SSF52113">
    <property type="entry name" value="BRCT domain"/>
    <property type="match status" value="2"/>
</dbReference>
<name>D2W428_NAEGR</name>
<dbReference type="InParanoid" id="D2W428"/>
<dbReference type="InterPro" id="IPR012334">
    <property type="entry name" value="Pectin_lyas_fold"/>
</dbReference>
<dbReference type="Gene3D" id="3.40.50.10190">
    <property type="entry name" value="BRCT domain"/>
    <property type="match status" value="2"/>
</dbReference>
<dbReference type="OMA" id="DECEIMK"/>
<evidence type="ECO:0000256" key="3">
    <source>
        <dbReference type="ARBA" id="ARBA00012111"/>
    </source>
</evidence>
<dbReference type="InterPro" id="IPR036420">
    <property type="entry name" value="BRCT_dom_sf"/>
</dbReference>
<protein>
    <recommendedName>
        <fullName evidence="3">histone deacetylase</fullName>
        <ecNumber evidence="3">3.5.1.98</ecNumber>
    </recommendedName>
</protein>
<dbReference type="InterPro" id="IPR023801">
    <property type="entry name" value="His_deacetylse_dom"/>
</dbReference>
<dbReference type="GeneID" id="8860506"/>
<keyword evidence="7" id="KW-0156">Chromatin regulator</keyword>
<sequence length="1316" mass="146636">MSRRQRPQTRTTNPIAAAGLNMEDVPEFLEGCTFFVDPLTHEEAEAELYREIIKKLGGQVVTMYKSNITHLMASVQRGENFYRALEEKKTIVTSFWLDDCMLVHGVQPLVITEKFGRKIQNPLHYPVKDYPITDMEGFNFTLSGFPKKEKTRLQYLIAAMGSKYSSNMTQENTHLLYKVAAGAKYDTSIKWGIKRVDKNWLYDCARDWKLAPYPFVEENNSKKSSDPEGSNSLDSSSKKRKLEDNDGSLESIIASNTKKNIFVNLDSSDQLKTYCDRVVIGKNNSKVLLVENNPTAQNEDEKIVDMDSFLNGRQNTLEFVEKNKHLITIIDSDKLNNLTTEKSSIVLGPIELSTQNQSLNEKYQPKKTGLLYDARMCLHDGPIPETPVRISHIWNMIQEHNLLDECEIMKSREVTQQELALVHTEKYIDDFFEFKGQFNPTTSNHNLLRGIVQDNEHDIQINQFSLKAARLAAGGVIKLTEKVLNGELENGMAIVRPPGHHAQTEDPMGFCFFNNAAVAARVAQQFKSVGRVAIIDFDIHHGNGTQEIFEDDPSILYVSIHRFEQNYFPGTGSLEEVGIGKGEGYTLNIPLPPKDYKIPSTATFGDSDYIAIFRQLIIPVCTEFAPDLVIVSAGFDAAKGDILGRRMSLTPSGYEHIIGMLKQLAGGKIVLALEGGYKTDVTASCATASLRSLLNLPPSPISIKPPSKATNVAIRQVIIQHAQYWKCLKSFAEVFLNGDETPYGPLKSIRKHPRYVTVASNTASKPPSDESTPMIESNESEQEIVVEQKTSMDNIFVVDYTGKGDFSSITEALNHIVNMKQTPVPISNSDNSNSFKQKITIQVRMGLYSNEKIRINTKMNHKLIHIIGEESEKQAHILYPIITLGEAGSIMLEAGSNIIFENIFFKATKEAKSADVVVTPQQNGGNPKSQGLHIRLDDGAECEIRNCKFSRFSTIATRNSSLKIVNSEFRESEGIACEIRSSQAFIHNSKFVMNENAIVAEKSQLKITNNLITGSKKKSLLMIQSTGTVQENEIIRNESSGIQLFKECKDVKITKNVIMGQKAAGIVVNAQCKATLMHNQIFDNTMAGIEVSNECNIDIIENEIYKGGICGILIATKSRGTVEKNRIYENAYAGLELRNSNPTIRNNQIYSNRQSGVSIKGKDIDNTLIFQGNEILSNVYSGIEIRQGATPSIVGNRIFGCAKQGIIVVEQSNPIIEKNEITENSDGIIVQKAYATIKENKIINNSNMGVKVRQFEADIIDNEISANGSFAIYGDECDRLTISKNKISAHKSVDDPIKIETNCKNSTPSNDNLILN</sequence>
<evidence type="ECO:0000256" key="9">
    <source>
        <dbReference type="ARBA" id="ARBA00023163"/>
    </source>
</evidence>
<dbReference type="SUPFAM" id="SSF52768">
    <property type="entry name" value="Arginase/deacetylase"/>
    <property type="match status" value="1"/>
</dbReference>
<evidence type="ECO:0000256" key="5">
    <source>
        <dbReference type="ARBA" id="ARBA00022737"/>
    </source>
</evidence>
<dbReference type="SMART" id="SM00722">
    <property type="entry name" value="CASH"/>
    <property type="match status" value="2"/>
</dbReference>
<dbReference type="eggNOG" id="KOG1777">
    <property type="taxonomic scope" value="Eukaryota"/>
</dbReference>
<dbReference type="STRING" id="5762.D2W428"/>
<dbReference type="Pfam" id="PF13229">
    <property type="entry name" value="Beta_helix"/>
    <property type="match status" value="3"/>
</dbReference>
<accession>D2W428</accession>
<evidence type="ECO:0000256" key="6">
    <source>
        <dbReference type="ARBA" id="ARBA00022801"/>
    </source>
</evidence>
<feature type="domain" description="BRCT" evidence="12">
    <location>
        <begin position="24"/>
        <end position="101"/>
    </location>
</feature>
<dbReference type="NCBIfam" id="TIGR03804">
    <property type="entry name" value="para_beta_helix"/>
    <property type="match status" value="2"/>
</dbReference>
<dbReference type="InterPro" id="IPR001357">
    <property type="entry name" value="BRCT_dom"/>
</dbReference>
<dbReference type="InterPro" id="IPR006626">
    <property type="entry name" value="PbH1"/>
</dbReference>
<dbReference type="VEuPathDB" id="AmoebaDB:NAEGRDRAFT_76158"/>
<dbReference type="Gene3D" id="2.160.20.10">
    <property type="entry name" value="Single-stranded right-handed beta-helix, Pectin lyase-like"/>
    <property type="match status" value="2"/>
</dbReference>
<dbReference type="KEGG" id="ngr:NAEGRDRAFT_76158"/>
<evidence type="ECO:0000256" key="10">
    <source>
        <dbReference type="ARBA" id="ARBA00023242"/>
    </source>
</evidence>
<dbReference type="eggNOG" id="KOG2043">
    <property type="taxonomic scope" value="Eukaryota"/>
</dbReference>
<dbReference type="EMBL" id="GG738936">
    <property type="protein sequence ID" value="EFC36189.1"/>
    <property type="molecule type" value="Genomic_DNA"/>
</dbReference>
<dbReference type="GO" id="GO:0040029">
    <property type="term" value="P:epigenetic regulation of gene expression"/>
    <property type="evidence" value="ECO:0007669"/>
    <property type="project" value="TreeGrafter"/>
</dbReference>
<dbReference type="EC" id="3.5.1.98" evidence="3"/>
<dbReference type="PRINTS" id="PR01270">
    <property type="entry name" value="HDASUPER"/>
</dbReference>
<dbReference type="PANTHER" id="PTHR10625">
    <property type="entry name" value="HISTONE DEACETYLASE HDAC1-RELATED"/>
    <property type="match status" value="1"/>
</dbReference>
<feature type="region of interest" description="Disordered" evidence="11">
    <location>
        <begin position="219"/>
        <end position="243"/>
    </location>
</feature>
<dbReference type="OrthoDB" id="424012at2759"/>
<dbReference type="CDD" id="cd17711">
    <property type="entry name" value="BRCT_PAXIP1_rpt3"/>
    <property type="match status" value="1"/>
</dbReference>
<proteinExistence type="inferred from homology"/>
<dbReference type="InterPro" id="IPR037138">
    <property type="entry name" value="His_deacetylse_dom_sf"/>
</dbReference>
<evidence type="ECO:0000313" key="14">
    <source>
        <dbReference type="Proteomes" id="UP000006671"/>
    </source>
</evidence>
<dbReference type="CDD" id="cd09992">
    <property type="entry name" value="HDAC_classII"/>
    <property type="match status" value="1"/>
</dbReference>
<evidence type="ECO:0000259" key="12">
    <source>
        <dbReference type="PROSITE" id="PS50172"/>
    </source>
</evidence>
<evidence type="ECO:0000256" key="8">
    <source>
        <dbReference type="ARBA" id="ARBA00023015"/>
    </source>
</evidence>
<keyword evidence="5" id="KW-0677">Repeat</keyword>
<dbReference type="Pfam" id="PF12738">
    <property type="entry name" value="PTCB-BRCT"/>
    <property type="match status" value="1"/>
</dbReference>
<dbReference type="InterPro" id="IPR039448">
    <property type="entry name" value="Beta_helix"/>
</dbReference>
<evidence type="ECO:0000256" key="11">
    <source>
        <dbReference type="SAM" id="MobiDB-lite"/>
    </source>
</evidence>
<keyword evidence="10" id="KW-0539">Nucleus</keyword>
<evidence type="ECO:0000256" key="2">
    <source>
        <dbReference type="ARBA" id="ARBA00007738"/>
    </source>
</evidence>
<dbReference type="PROSITE" id="PS50172">
    <property type="entry name" value="BRCT"/>
    <property type="match status" value="2"/>
</dbReference>
<dbReference type="Pfam" id="PF00533">
    <property type="entry name" value="BRCT"/>
    <property type="match status" value="1"/>
</dbReference>
<dbReference type="eggNOG" id="KOG1343">
    <property type="taxonomic scope" value="Eukaryota"/>
</dbReference>
<comment type="similarity">
    <text evidence="2">Belongs to the histone deacetylase family. HD type 2 subfamily.</text>
</comment>
<dbReference type="SMART" id="SM00710">
    <property type="entry name" value="PbH1"/>
    <property type="match status" value="11"/>
</dbReference>